<evidence type="ECO:0000256" key="2">
    <source>
        <dbReference type="ARBA" id="ARBA00022448"/>
    </source>
</evidence>
<protein>
    <recommendedName>
        <fullName evidence="1">Trk system potassium uptake protein TrkA</fullName>
    </recommendedName>
</protein>
<dbReference type="InterPro" id="IPR006036">
    <property type="entry name" value="K_uptake_TrkA"/>
</dbReference>
<accession>A0A839QXJ0</accession>
<feature type="domain" description="RCK N-terminal" evidence="7">
    <location>
        <begin position="1"/>
        <end position="117"/>
    </location>
</feature>
<dbReference type="PROSITE" id="PS51201">
    <property type="entry name" value="RCK_N"/>
    <property type="match status" value="1"/>
</dbReference>
<evidence type="ECO:0000256" key="5">
    <source>
        <dbReference type="ARBA" id="ARBA00023027"/>
    </source>
</evidence>
<feature type="domain" description="RCK C-terminal" evidence="8">
    <location>
        <begin position="137"/>
        <end position="218"/>
    </location>
</feature>
<proteinExistence type="predicted"/>
<dbReference type="GO" id="GO:0015079">
    <property type="term" value="F:potassium ion transmembrane transporter activity"/>
    <property type="evidence" value="ECO:0007669"/>
    <property type="project" value="InterPro"/>
</dbReference>
<evidence type="ECO:0000256" key="6">
    <source>
        <dbReference type="ARBA" id="ARBA00023065"/>
    </source>
</evidence>
<keyword evidence="3" id="KW-0633">Potassium transport</keyword>
<dbReference type="Pfam" id="PF02254">
    <property type="entry name" value="TrkA_N"/>
    <property type="match status" value="1"/>
</dbReference>
<dbReference type="AlphaFoldDB" id="A0A839QXJ0"/>
<dbReference type="Gene3D" id="3.40.50.720">
    <property type="entry name" value="NAD(P)-binding Rossmann-like Domain"/>
    <property type="match status" value="1"/>
</dbReference>
<keyword evidence="5" id="KW-0520">NAD</keyword>
<dbReference type="InterPro" id="IPR003148">
    <property type="entry name" value="RCK_N"/>
</dbReference>
<dbReference type="PROSITE" id="PS51202">
    <property type="entry name" value="RCK_C"/>
    <property type="match status" value="1"/>
</dbReference>
<dbReference type="PANTHER" id="PTHR43833">
    <property type="entry name" value="POTASSIUM CHANNEL PROTEIN 2-RELATED-RELATED"/>
    <property type="match status" value="1"/>
</dbReference>
<evidence type="ECO:0000259" key="8">
    <source>
        <dbReference type="PROSITE" id="PS51202"/>
    </source>
</evidence>
<dbReference type="SUPFAM" id="SSF116726">
    <property type="entry name" value="TrkA C-terminal domain-like"/>
    <property type="match status" value="1"/>
</dbReference>
<dbReference type="GO" id="GO:0005886">
    <property type="term" value="C:plasma membrane"/>
    <property type="evidence" value="ECO:0007669"/>
    <property type="project" value="InterPro"/>
</dbReference>
<dbReference type="Proteomes" id="UP000523000">
    <property type="component" value="Unassembled WGS sequence"/>
</dbReference>
<dbReference type="PANTHER" id="PTHR43833:SF5">
    <property type="entry name" value="TRK SYSTEM POTASSIUM UPTAKE PROTEIN TRKA"/>
    <property type="match status" value="1"/>
</dbReference>
<evidence type="ECO:0000313" key="10">
    <source>
        <dbReference type="Proteomes" id="UP000523000"/>
    </source>
</evidence>
<dbReference type="PRINTS" id="PR00335">
    <property type="entry name" value="KUPTAKETRKA"/>
</dbReference>
<keyword evidence="2" id="KW-0813">Transport</keyword>
<dbReference type="Gene3D" id="3.30.70.1450">
    <property type="entry name" value="Regulator of K+ conductance, C-terminal domain"/>
    <property type="match status" value="1"/>
</dbReference>
<comment type="caution">
    <text evidence="9">The sequence shown here is derived from an EMBL/GenBank/DDBJ whole genome shotgun (WGS) entry which is preliminary data.</text>
</comment>
<dbReference type="EMBL" id="JACHVS010000002">
    <property type="protein sequence ID" value="MBB2996691.1"/>
    <property type="molecule type" value="Genomic_DNA"/>
</dbReference>
<keyword evidence="6" id="KW-0406">Ion transport</keyword>
<keyword evidence="10" id="KW-1185">Reference proteome</keyword>
<dbReference type="SUPFAM" id="SSF51735">
    <property type="entry name" value="NAD(P)-binding Rossmann-fold domains"/>
    <property type="match status" value="1"/>
</dbReference>
<evidence type="ECO:0000313" key="9">
    <source>
        <dbReference type="EMBL" id="MBB2996691.1"/>
    </source>
</evidence>
<dbReference type="InterPro" id="IPR036291">
    <property type="entry name" value="NAD(P)-bd_dom_sf"/>
</dbReference>
<dbReference type="InterPro" id="IPR006037">
    <property type="entry name" value="RCK_C"/>
</dbReference>
<organism evidence="9 10">
    <name type="scientific">Paeniglutamicibacter cryotolerans</name>
    <dbReference type="NCBI Taxonomy" id="670079"/>
    <lineage>
        <taxon>Bacteria</taxon>
        <taxon>Bacillati</taxon>
        <taxon>Actinomycetota</taxon>
        <taxon>Actinomycetes</taxon>
        <taxon>Micrococcales</taxon>
        <taxon>Micrococcaceae</taxon>
        <taxon>Paeniglutamicibacter</taxon>
    </lineage>
</organism>
<evidence type="ECO:0000256" key="1">
    <source>
        <dbReference type="ARBA" id="ARBA00017378"/>
    </source>
</evidence>
<evidence type="ECO:0000259" key="7">
    <source>
        <dbReference type="PROSITE" id="PS51201"/>
    </source>
</evidence>
<reference evidence="9 10" key="1">
    <citation type="submission" date="2020-08" db="EMBL/GenBank/DDBJ databases">
        <title>Sequencing the genomes of 1000 actinobacteria strains.</title>
        <authorList>
            <person name="Klenk H.-P."/>
        </authorList>
    </citation>
    <scope>NUCLEOTIDE SEQUENCE [LARGE SCALE GENOMIC DNA]</scope>
    <source>
        <strain evidence="9 10">DSM 22826</strain>
    </source>
</reference>
<evidence type="ECO:0000256" key="4">
    <source>
        <dbReference type="ARBA" id="ARBA00022958"/>
    </source>
</evidence>
<keyword evidence="4" id="KW-0630">Potassium</keyword>
<name>A0A839QXJ0_9MICC</name>
<dbReference type="InterPro" id="IPR050721">
    <property type="entry name" value="Trk_Ktr_HKT_K-transport"/>
</dbReference>
<gene>
    <name evidence="9" type="ORF">E9229_002938</name>
</gene>
<sequence>MKVVIAGAGSVGCSIAKELLHNGHDVLLIDEKPEVVGRSGVQGARWLFGDACELSTLKEAKLQDVDVVVSATGDDKVNLVVSLLSKSEFGVGRTVGRVNNPKNDWMFDDSWGVDVAVSTPRLMTALVEEAVEIGDLVRLMTLQSGVVSIVEFTVPHDSPLIGRTLGAVAWPVDSTVVAILRDDSPITPSQDDVIEGGDELFFVTTIAAEAELRTVLRPHHQA</sequence>
<dbReference type="Pfam" id="PF02080">
    <property type="entry name" value="TrkA_C"/>
    <property type="match status" value="1"/>
</dbReference>
<evidence type="ECO:0000256" key="3">
    <source>
        <dbReference type="ARBA" id="ARBA00022538"/>
    </source>
</evidence>
<dbReference type="RefSeq" id="WP_183512253.1">
    <property type="nucleotide sequence ID" value="NZ_BAABGK010000033.1"/>
</dbReference>
<dbReference type="InterPro" id="IPR036721">
    <property type="entry name" value="RCK_C_sf"/>
</dbReference>